<feature type="compositionally biased region" description="Polar residues" evidence="1">
    <location>
        <begin position="98"/>
        <end position="117"/>
    </location>
</feature>
<evidence type="ECO:0000313" key="4">
    <source>
        <dbReference type="EMBL" id="KAJ4802778.1"/>
    </source>
</evidence>
<dbReference type="EMBL" id="JAMFTS010000001">
    <property type="protein sequence ID" value="KAJ4802778.1"/>
    <property type="molecule type" value="Genomic_DNA"/>
</dbReference>
<feature type="compositionally biased region" description="Polar residues" evidence="1">
    <location>
        <begin position="73"/>
        <end position="83"/>
    </location>
</feature>
<feature type="region of interest" description="Disordered" evidence="1">
    <location>
        <begin position="1"/>
        <end position="140"/>
    </location>
</feature>
<dbReference type="Proteomes" id="UP001140206">
    <property type="component" value="Chromosome 3"/>
</dbReference>
<reference evidence="3" key="1">
    <citation type="submission" date="2022-08" db="EMBL/GenBank/DDBJ databases">
        <authorList>
            <person name="Marques A."/>
        </authorList>
    </citation>
    <scope>NUCLEOTIDE SEQUENCE</scope>
    <source>
        <strain evidence="3">RhyPub2mFocal</strain>
        <tissue evidence="3">Leaves</tissue>
    </source>
</reference>
<comment type="caution">
    <text evidence="3">The sequence shown here is derived from an EMBL/GenBank/DDBJ whole genome shotgun (WGS) entry which is preliminary data.</text>
</comment>
<evidence type="ECO:0000259" key="2">
    <source>
        <dbReference type="Pfam" id="PF05678"/>
    </source>
</evidence>
<proteinExistence type="predicted"/>
<gene>
    <name evidence="4" type="ORF">LUZ62_015344</name>
    <name evidence="3" type="ORF">LUZ62_057705</name>
</gene>
<dbReference type="AlphaFoldDB" id="A0AAV8E4X8"/>
<accession>A0AAV8E4X8</accession>
<dbReference type="EMBL" id="JAMFTS010000003">
    <property type="protein sequence ID" value="KAJ4773448.1"/>
    <property type="molecule type" value="Genomic_DNA"/>
</dbReference>
<dbReference type="InterPro" id="IPR008889">
    <property type="entry name" value="VQ"/>
</dbReference>
<evidence type="ECO:0000313" key="3">
    <source>
        <dbReference type="EMBL" id="KAJ4773448.1"/>
    </source>
</evidence>
<sequence>MNPSRNHHQNQPDTSSWNHNQHLGINKLSKPIRKSSLPPPPPVPSFQPDTLPVVNPQPHVYNVSKSDFRDIVQQLTGTPSRDPNPSALPQAPVLPSHQRPQASLLPSHQRPNNQPSERLQKIRPPPLSSMQNPSQIQNLPSPLTSYMQFLESSLLDTSRHVSAQSRLLPSPVGKTQEASVVASSPPTQFPSPAFLQSPAAFANLISPIGFQYPNPLTRNPGLSPGILRPMPGFSQSPIPSPALPLSPGFLFPNSPQGLLSPSNFFPIQSPIWRHS</sequence>
<feature type="compositionally biased region" description="Polar residues" evidence="1">
    <location>
        <begin position="128"/>
        <end position="140"/>
    </location>
</feature>
<name>A0AAV8E4X8_9POAL</name>
<protein>
    <submittedName>
        <fullName evidence="3">VQ motif-containing protein</fullName>
    </submittedName>
</protein>
<feature type="compositionally biased region" description="Polar residues" evidence="1">
    <location>
        <begin position="9"/>
        <end position="23"/>
    </location>
</feature>
<dbReference type="InterPro" id="IPR039612">
    <property type="entry name" value="VQ_5/9/14"/>
</dbReference>
<dbReference type="Pfam" id="PF05678">
    <property type="entry name" value="VQ"/>
    <property type="match status" value="1"/>
</dbReference>
<dbReference type="PANTHER" id="PTHR33783:SF1">
    <property type="entry name" value="PROTEIN HAIKU1"/>
    <property type="match status" value="1"/>
</dbReference>
<dbReference type="Proteomes" id="UP001140206">
    <property type="component" value="Chromosome 1"/>
</dbReference>
<evidence type="ECO:0000313" key="5">
    <source>
        <dbReference type="Proteomes" id="UP001140206"/>
    </source>
</evidence>
<keyword evidence="5" id="KW-1185">Reference proteome</keyword>
<feature type="domain" description="VQ" evidence="2">
    <location>
        <begin position="56"/>
        <end position="80"/>
    </location>
</feature>
<organism evidence="3 5">
    <name type="scientific">Rhynchospora pubera</name>
    <dbReference type="NCBI Taxonomy" id="906938"/>
    <lineage>
        <taxon>Eukaryota</taxon>
        <taxon>Viridiplantae</taxon>
        <taxon>Streptophyta</taxon>
        <taxon>Embryophyta</taxon>
        <taxon>Tracheophyta</taxon>
        <taxon>Spermatophyta</taxon>
        <taxon>Magnoliopsida</taxon>
        <taxon>Liliopsida</taxon>
        <taxon>Poales</taxon>
        <taxon>Cyperaceae</taxon>
        <taxon>Cyperoideae</taxon>
        <taxon>Rhynchosporeae</taxon>
        <taxon>Rhynchospora</taxon>
    </lineage>
</organism>
<evidence type="ECO:0000256" key="1">
    <source>
        <dbReference type="SAM" id="MobiDB-lite"/>
    </source>
</evidence>
<dbReference type="PANTHER" id="PTHR33783">
    <property type="entry name" value="PROTEIN HAIKU1"/>
    <property type="match status" value="1"/>
</dbReference>